<evidence type="ECO:0000313" key="5">
    <source>
        <dbReference type="Proteomes" id="UP000249799"/>
    </source>
</evidence>
<dbReference type="GO" id="GO:0003677">
    <property type="term" value="F:DNA binding"/>
    <property type="evidence" value="ECO:0007669"/>
    <property type="project" value="UniProtKB-KW"/>
</dbReference>
<dbReference type="PANTHER" id="PTHR24567">
    <property type="entry name" value="CRP FAMILY TRANSCRIPTIONAL REGULATORY PROTEIN"/>
    <property type="match status" value="1"/>
</dbReference>
<dbReference type="InterPro" id="IPR036388">
    <property type="entry name" value="WH-like_DNA-bd_sf"/>
</dbReference>
<evidence type="ECO:0000256" key="2">
    <source>
        <dbReference type="ARBA" id="ARBA00023125"/>
    </source>
</evidence>
<evidence type="ECO:0000256" key="1">
    <source>
        <dbReference type="ARBA" id="ARBA00023015"/>
    </source>
</evidence>
<protein>
    <submittedName>
        <fullName evidence="4">Uncharacterized protein</fullName>
    </submittedName>
</protein>
<organism evidence="4 5">
    <name type="scientific">Bradymonas sediminis</name>
    <dbReference type="NCBI Taxonomy" id="1548548"/>
    <lineage>
        <taxon>Bacteria</taxon>
        <taxon>Deltaproteobacteria</taxon>
        <taxon>Bradymonadales</taxon>
        <taxon>Bradymonadaceae</taxon>
        <taxon>Bradymonas</taxon>
    </lineage>
</organism>
<evidence type="ECO:0000313" key="4">
    <source>
        <dbReference type="EMBL" id="AWV88857.1"/>
    </source>
</evidence>
<dbReference type="SUPFAM" id="SSF51206">
    <property type="entry name" value="cAMP-binding domain-like"/>
    <property type="match status" value="1"/>
</dbReference>
<dbReference type="PROSITE" id="PS51063">
    <property type="entry name" value="HTH_CRP_2"/>
    <property type="match status" value="1"/>
</dbReference>
<dbReference type="InterPro" id="IPR018490">
    <property type="entry name" value="cNMP-bd_dom_sf"/>
</dbReference>
<accession>A0A2Z4FIK2</accession>
<name>A0A2Z4FIK2_9DELT</name>
<dbReference type="Pfam" id="PF13545">
    <property type="entry name" value="HTH_Crp_2"/>
    <property type="match status" value="1"/>
</dbReference>
<dbReference type="SMART" id="SM00100">
    <property type="entry name" value="cNMP"/>
    <property type="match status" value="1"/>
</dbReference>
<dbReference type="AlphaFoldDB" id="A0A2Z4FIK2"/>
<reference evidence="4 5" key="1">
    <citation type="submission" date="2018-06" db="EMBL/GenBank/DDBJ databases">
        <title>Lujinxingia sediminis gen. nov. sp. nov., a new facultative anaerobic member of the class Deltaproteobacteria, and proposal of Lujinxingaceae fam. nov.</title>
        <authorList>
            <person name="Guo L.-Y."/>
            <person name="Li C.-M."/>
            <person name="Wang S."/>
            <person name="Du Z.-J."/>
        </authorList>
    </citation>
    <scope>NUCLEOTIDE SEQUENCE [LARGE SCALE GENOMIC DNA]</scope>
    <source>
        <strain evidence="4 5">FA350</strain>
    </source>
</reference>
<sequence length="238" mass="27099">MASDNTKKMDQLRELSLFESIPSEILEPLLGHFVSRKFQRGDTIWRQGSPANQFTFIVQGKVKVLKYQNDGKEIILGIFGEGEPVGEIAVYQRIEFPASAVALEETEVLQIHRDHFYGTIKSNTQLLEATINSMMRRNQHLVGRIDELATDGAEQRLAMLFCKFSEKMGRRTHLVDGTMGVHIDLDLTRRDIADLINTRVETAIRIMSRWNKEGPVTTEKDGFLVIDIQKLDQLARAI</sequence>
<dbReference type="Gene3D" id="1.10.10.10">
    <property type="entry name" value="Winged helix-like DNA-binding domain superfamily/Winged helix DNA-binding domain"/>
    <property type="match status" value="1"/>
</dbReference>
<proteinExistence type="predicted"/>
<dbReference type="PROSITE" id="PS50042">
    <property type="entry name" value="CNMP_BINDING_3"/>
    <property type="match status" value="1"/>
</dbReference>
<dbReference type="KEGG" id="bsed:DN745_05690"/>
<dbReference type="OrthoDB" id="892842at2"/>
<dbReference type="SUPFAM" id="SSF46785">
    <property type="entry name" value="Winged helix' DNA-binding domain"/>
    <property type="match status" value="1"/>
</dbReference>
<keyword evidence="3" id="KW-0804">Transcription</keyword>
<dbReference type="InterPro" id="IPR000595">
    <property type="entry name" value="cNMP-bd_dom"/>
</dbReference>
<dbReference type="Gene3D" id="2.60.120.10">
    <property type="entry name" value="Jelly Rolls"/>
    <property type="match status" value="1"/>
</dbReference>
<keyword evidence="5" id="KW-1185">Reference proteome</keyword>
<dbReference type="SMART" id="SM00419">
    <property type="entry name" value="HTH_CRP"/>
    <property type="match status" value="1"/>
</dbReference>
<keyword evidence="1" id="KW-0805">Transcription regulation</keyword>
<dbReference type="GO" id="GO:0005829">
    <property type="term" value="C:cytosol"/>
    <property type="evidence" value="ECO:0007669"/>
    <property type="project" value="TreeGrafter"/>
</dbReference>
<evidence type="ECO:0000256" key="3">
    <source>
        <dbReference type="ARBA" id="ARBA00023163"/>
    </source>
</evidence>
<dbReference type="PANTHER" id="PTHR24567:SF26">
    <property type="entry name" value="REGULATORY PROTEIN YEIL"/>
    <property type="match status" value="1"/>
</dbReference>
<dbReference type="GO" id="GO:0003700">
    <property type="term" value="F:DNA-binding transcription factor activity"/>
    <property type="evidence" value="ECO:0007669"/>
    <property type="project" value="TreeGrafter"/>
</dbReference>
<dbReference type="EMBL" id="CP030032">
    <property type="protein sequence ID" value="AWV88857.1"/>
    <property type="molecule type" value="Genomic_DNA"/>
</dbReference>
<dbReference type="Pfam" id="PF00027">
    <property type="entry name" value="cNMP_binding"/>
    <property type="match status" value="1"/>
</dbReference>
<dbReference type="CDD" id="cd00038">
    <property type="entry name" value="CAP_ED"/>
    <property type="match status" value="1"/>
</dbReference>
<dbReference type="InterPro" id="IPR014710">
    <property type="entry name" value="RmlC-like_jellyroll"/>
</dbReference>
<keyword evidence="2" id="KW-0238">DNA-binding</keyword>
<dbReference type="RefSeq" id="WP_111332899.1">
    <property type="nucleotide sequence ID" value="NZ_CP030032.1"/>
</dbReference>
<dbReference type="InterPro" id="IPR050397">
    <property type="entry name" value="Env_Response_Regulators"/>
</dbReference>
<dbReference type="Proteomes" id="UP000249799">
    <property type="component" value="Chromosome"/>
</dbReference>
<dbReference type="InterPro" id="IPR036390">
    <property type="entry name" value="WH_DNA-bd_sf"/>
</dbReference>
<gene>
    <name evidence="4" type="ORF">DN745_05690</name>
</gene>
<dbReference type="InterPro" id="IPR012318">
    <property type="entry name" value="HTH_CRP"/>
</dbReference>